<dbReference type="GO" id="GO:0005739">
    <property type="term" value="C:mitochondrion"/>
    <property type="evidence" value="ECO:0007669"/>
    <property type="project" value="TreeGrafter"/>
</dbReference>
<reference evidence="13" key="2">
    <citation type="submission" date="2017-02" db="UniProtKB">
        <authorList>
            <consortium name="WormBaseParasite"/>
        </authorList>
    </citation>
    <scope>IDENTIFICATION</scope>
</reference>
<dbReference type="InterPro" id="IPR033656">
    <property type="entry name" value="HisRS_anticodon"/>
</dbReference>
<dbReference type="GO" id="GO:0002119">
    <property type="term" value="P:nematode larval development"/>
    <property type="evidence" value="ECO:0007669"/>
    <property type="project" value="TreeGrafter"/>
</dbReference>
<sequence length="416" mass="47183">MNKISNIKRYHIAKVYRRDQPVMTRGRYREFFQCDFDIAGQYDLMIPEAECLKIVDEVLSKLEIGEYYVKLNHRLILEGMFAACGAGPDQFKTVEEELLKEKGLTKENTGKLGQYVTLRETNPSLGNAELLDKLMGFGELESNLRFKQGVEELKVLLRYCSLFGISSIVFDPSLARGLDYYTGAIYEAVVPNALKGLNLEENGESEESLPVGVGSVAAGGRCRYISGSFSSYLVLIHSALQFAFKRRLLRIISCRYDELVGNFIAPMIAKGKEKRHDVPCVGLSFGIERLFAIIEAKNQIEQLQVRTSETEIFIASAQRNLLEERMKLCGSLWDEGFKVEMSYKANPKLLNQLQYCEDRLIPLALIVGERELQDGVVKLRNVKTRVEQVGGGRFYGYFSLAYLMVYDLYAQLLLIL</sequence>
<dbReference type="FunFam" id="3.40.50.800:FF:000008">
    <property type="entry name" value="histidine--tRNA ligase, cytoplasmic isoform X1"/>
    <property type="match status" value="1"/>
</dbReference>
<dbReference type="GO" id="GO:0032543">
    <property type="term" value="P:mitochondrial translation"/>
    <property type="evidence" value="ECO:0007669"/>
    <property type="project" value="TreeGrafter"/>
</dbReference>
<dbReference type="Pfam" id="PF13393">
    <property type="entry name" value="tRNA-synt_His"/>
    <property type="match status" value="1"/>
</dbReference>
<dbReference type="GO" id="GO:0004821">
    <property type="term" value="F:histidine-tRNA ligase activity"/>
    <property type="evidence" value="ECO:0007669"/>
    <property type="project" value="UniProtKB-EC"/>
</dbReference>
<accession>A0A0K0D1J2</accession>
<dbReference type="Pfam" id="PF03129">
    <property type="entry name" value="HGTP_anticodon"/>
    <property type="match status" value="1"/>
</dbReference>
<keyword evidence="3" id="KW-0436">Ligase</keyword>
<feature type="binding site" evidence="9">
    <location>
        <position position="176"/>
    </location>
    <ligand>
        <name>L-histidine</name>
        <dbReference type="ChEBI" id="CHEBI:57595"/>
    </ligand>
</feature>
<evidence type="ECO:0000256" key="6">
    <source>
        <dbReference type="ARBA" id="ARBA00022917"/>
    </source>
</evidence>
<dbReference type="InterPro" id="IPR004516">
    <property type="entry name" value="HisRS/HisZ"/>
</dbReference>
<evidence type="ECO:0000313" key="13">
    <source>
        <dbReference type="WBParaSite" id="ACAC_0000393701-mRNA-1"/>
    </source>
</evidence>
<dbReference type="GO" id="GO:0005524">
    <property type="term" value="F:ATP binding"/>
    <property type="evidence" value="ECO:0007669"/>
    <property type="project" value="UniProtKB-KW"/>
</dbReference>
<dbReference type="AlphaFoldDB" id="A0A0K0D1J2"/>
<proteinExistence type="inferred from homology"/>
<dbReference type="InterPro" id="IPR041715">
    <property type="entry name" value="HisRS-like_core"/>
</dbReference>
<evidence type="ECO:0000256" key="9">
    <source>
        <dbReference type="PIRSR" id="PIRSR001549-1"/>
    </source>
</evidence>
<dbReference type="SUPFAM" id="SSF52954">
    <property type="entry name" value="Class II aaRS ABD-related"/>
    <property type="match status" value="1"/>
</dbReference>
<dbReference type="SUPFAM" id="SSF55681">
    <property type="entry name" value="Class II aaRS and biotin synthetases"/>
    <property type="match status" value="1"/>
</dbReference>
<evidence type="ECO:0000256" key="1">
    <source>
        <dbReference type="ARBA" id="ARBA00008226"/>
    </source>
</evidence>
<reference evidence="12" key="1">
    <citation type="submission" date="2012-09" db="EMBL/GenBank/DDBJ databases">
        <authorList>
            <person name="Martin A.A."/>
        </authorList>
    </citation>
    <scope>NUCLEOTIDE SEQUENCE</scope>
</reference>
<dbReference type="InterPro" id="IPR036621">
    <property type="entry name" value="Anticodon-bd_dom_sf"/>
</dbReference>
<dbReference type="WBParaSite" id="ACAC_0000393701-mRNA-1">
    <property type="protein sequence ID" value="ACAC_0000393701-mRNA-1"/>
    <property type="gene ID" value="ACAC_0000393701"/>
</dbReference>
<dbReference type="CDD" id="cd00859">
    <property type="entry name" value="HisRS_anticodon"/>
    <property type="match status" value="1"/>
</dbReference>
<dbReference type="STRING" id="6313.A0A0K0D1J2"/>
<keyword evidence="4" id="KW-0547">Nucleotide-binding</keyword>
<feature type="domain" description="Class II Histidinyl-tRNA synthetase (HisRS)-like catalytic core" evidence="11">
    <location>
        <begin position="12"/>
        <end position="193"/>
    </location>
</feature>
<keyword evidence="5" id="KW-0067">ATP-binding</keyword>
<organism evidence="12 13">
    <name type="scientific">Angiostrongylus cantonensis</name>
    <name type="common">Rat lungworm</name>
    <dbReference type="NCBI Taxonomy" id="6313"/>
    <lineage>
        <taxon>Eukaryota</taxon>
        <taxon>Metazoa</taxon>
        <taxon>Ecdysozoa</taxon>
        <taxon>Nematoda</taxon>
        <taxon>Chromadorea</taxon>
        <taxon>Rhabditida</taxon>
        <taxon>Rhabditina</taxon>
        <taxon>Rhabditomorpha</taxon>
        <taxon>Strongyloidea</taxon>
        <taxon>Metastrongylidae</taxon>
        <taxon>Angiostrongylus</taxon>
    </lineage>
</organism>
<dbReference type="Gene3D" id="3.40.50.800">
    <property type="entry name" value="Anticodon-binding domain"/>
    <property type="match status" value="1"/>
</dbReference>
<dbReference type="Gene3D" id="3.30.930.10">
    <property type="entry name" value="Bira Bifunctional Protein, Domain 2"/>
    <property type="match status" value="2"/>
</dbReference>
<dbReference type="GO" id="GO:0003723">
    <property type="term" value="F:RNA binding"/>
    <property type="evidence" value="ECO:0007669"/>
    <property type="project" value="TreeGrafter"/>
</dbReference>
<evidence type="ECO:0000256" key="2">
    <source>
        <dbReference type="ARBA" id="ARBA00012815"/>
    </source>
</evidence>
<evidence type="ECO:0000256" key="3">
    <source>
        <dbReference type="ARBA" id="ARBA00022598"/>
    </source>
</evidence>
<dbReference type="PANTHER" id="PTHR11476:SF7">
    <property type="entry name" value="HISTIDINE--TRNA LIGASE"/>
    <property type="match status" value="1"/>
</dbReference>
<protein>
    <recommendedName>
        <fullName evidence="2">histidine--tRNA ligase</fullName>
        <ecNumber evidence="2">6.1.1.21</ecNumber>
    </recommendedName>
</protein>
<name>A0A0K0D1J2_ANGCA</name>
<dbReference type="GO" id="GO:0006427">
    <property type="term" value="P:histidyl-tRNA aminoacylation"/>
    <property type="evidence" value="ECO:0007669"/>
    <property type="project" value="TreeGrafter"/>
</dbReference>
<keyword evidence="6" id="KW-0648">Protein biosynthesis</keyword>
<feature type="domain" description="Anticodon-binding" evidence="10">
    <location>
        <begin position="313"/>
        <end position="388"/>
    </location>
</feature>
<evidence type="ECO:0000313" key="12">
    <source>
        <dbReference type="Proteomes" id="UP000035642"/>
    </source>
</evidence>
<feature type="binding site" evidence="9">
    <location>
        <position position="17"/>
    </location>
    <ligand>
        <name>L-histidine</name>
        <dbReference type="ChEBI" id="CHEBI:57595"/>
    </ligand>
</feature>
<dbReference type="CDD" id="cd00773">
    <property type="entry name" value="HisRS-like_core"/>
    <property type="match status" value="1"/>
</dbReference>
<dbReference type="InterPro" id="IPR004154">
    <property type="entry name" value="Anticodon-bd"/>
</dbReference>
<evidence type="ECO:0000259" key="10">
    <source>
        <dbReference type="Pfam" id="PF03129"/>
    </source>
</evidence>
<evidence type="ECO:0000256" key="7">
    <source>
        <dbReference type="ARBA" id="ARBA00023146"/>
    </source>
</evidence>
<evidence type="ECO:0000259" key="11">
    <source>
        <dbReference type="Pfam" id="PF13393"/>
    </source>
</evidence>
<comment type="catalytic activity">
    <reaction evidence="8">
        <text>tRNA(His) + L-histidine + ATP = L-histidyl-tRNA(His) + AMP + diphosphate + H(+)</text>
        <dbReference type="Rhea" id="RHEA:17313"/>
        <dbReference type="Rhea" id="RHEA-COMP:9665"/>
        <dbReference type="Rhea" id="RHEA-COMP:9689"/>
        <dbReference type="ChEBI" id="CHEBI:15378"/>
        <dbReference type="ChEBI" id="CHEBI:30616"/>
        <dbReference type="ChEBI" id="CHEBI:33019"/>
        <dbReference type="ChEBI" id="CHEBI:57595"/>
        <dbReference type="ChEBI" id="CHEBI:78442"/>
        <dbReference type="ChEBI" id="CHEBI:78527"/>
        <dbReference type="ChEBI" id="CHEBI:456215"/>
        <dbReference type="EC" id="6.1.1.21"/>
    </reaction>
</comment>
<dbReference type="InterPro" id="IPR045864">
    <property type="entry name" value="aa-tRNA-synth_II/BPL/LPL"/>
</dbReference>
<dbReference type="PIRSF" id="PIRSF001549">
    <property type="entry name" value="His-tRNA_synth"/>
    <property type="match status" value="1"/>
</dbReference>
<dbReference type="GO" id="GO:0005829">
    <property type="term" value="C:cytosol"/>
    <property type="evidence" value="ECO:0007669"/>
    <property type="project" value="TreeGrafter"/>
</dbReference>
<dbReference type="PANTHER" id="PTHR11476">
    <property type="entry name" value="HISTIDYL-TRNA SYNTHETASE"/>
    <property type="match status" value="1"/>
</dbReference>
<feature type="binding site" evidence="9">
    <location>
        <begin position="180"/>
        <end position="181"/>
    </location>
    <ligand>
        <name>L-histidine</name>
        <dbReference type="ChEBI" id="CHEBI:57595"/>
    </ligand>
</feature>
<feature type="binding site" evidence="9">
    <location>
        <position position="33"/>
    </location>
    <ligand>
        <name>L-histidine</name>
        <dbReference type="ChEBI" id="CHEBI:57595"/>
    </ligand>
</feature>
<keyword evidence="12" id="KW-1185">Reference proteome</keyword>
<comment type="similarity">
    <text evidence="1">Belongs to the class-II aminoacyl-tRNA synthetase family.</text>
</comment>
<feature type="binding site" evidence="9">
    <location>
        <position position="37"/>
    </location>
    <ligand>
        <name>L-histidine</name>
        <dbReference type="ChEBI" id="CHEBI:57595"/>
    </ligand>
</feature>
<evidence type="ECO:0000256" key="4">
    <source>
        <dbReference type="ARBA" id="ARBA00022741"/>
    </source>
</evidence>
<dbReference type="Proteomes" id="UP000035642">
    <property type="component" value="Unassembled WGS sequence"/>
</dbReference>
<evidence type="ECO:0000256" key="8">
    <source>
        <dbReference type="ARBA" id="ARBA00047639"/>
    </source>
</evidence>
<dbReference type="EC" id="6.1.1.21" evidence="2"/>
<evidence type="ECO:0000256" key="5">
    <source>
        <dbReference type="ARBA" id="ARBA00022840"/>
    </source>
</evidence>
<keyword evidence="7" id="KW-0030">Aminoacyl-tRNA synthetase</keyword>